<accession>A0AAU9H6I4</accession>
<protein>
    <submittedName>
        <fullName evidence="2">Site-specific DNA-methyltransferase (Adenine-specific)</fullName>
    </submittedName>
</protein>
<dbReference type="AlphaFoldDB" id="A0AAU9H6I4"/>
<dbReference type="Proteomes" id="UP000509120">
    <property type="component" value="Chromosome"/>
</dbReference>
<evidence type="ECO:0000313" key="3">
    <source>
        <dbReference type="Proteomes" id="UP000509120"/>
    </source>
</evidence>
<proteinExistence type="predicted"/>
<gene>
    <name evidence="2" type="ORF">STHERMO_0943</name>
</gene>
<feature type="domain" description="Type III restriction/modification enzyme methylation subunit" evidence="1">
    <location>
        <begin position="2"/>
        <end position="49"/>
    </location>
</feature>
<dbReference type="InterPro" id="IPR022221">
    <property type="entry name" value="TypeIII_RM_meth"/>
</dbReference>
<reference evidence="2 3" key="1">
    <citation type="submission" date="2020-06" db="EMBL/GenBank/DDBJ databases">
        <authorList>
            <person name="Chuat V."/>
        </authorList>
    </citation>
    <scope>NUCLEOTIDE SEQUENCE [LARGE SCALE GENOMIC DNA]</scope>
    <source>
        <strain evidence="2">STH_CIRM_1046</strain>
    </source>
</reference>
<dbReference type="EMBL" id="LR822030">
    <property type="protein sequence ID" value="CAD0155402.1"/>
    <property type="molecule type" value="Genomic_DNA"/>
</dbReference>
<evidence type="ECO:0000313" key="2">
    <source>
        <dbReference type="EMBL" id="CAD0155402.1"/>
    </source>
</evidence>
<organism evidence="2 3">
    <name type="scientific">Streptococcus thermophilus</name>
    <dbReference type="NCBI Taxonomy" id="1308"/>
    <lineage>
        <taxon>Bacteria</taxon>
        <taxon>Bacillati</taxon>
        <taxon>Bacillota</taxon>
        <taxon>Bacilli</taxon>
        <taxon>Lactobacillales</taxon>
        <taxon>Streptococcaceae</taxon>
        <taxon>Streptococcus</taxon>
    </lineage>
</organism>
<evidence type="ECO:0000259" key="1">
    <source>
        <dbReference type="Pfam" id="PF12564"/>
    </source>
</evidence>
<dbReference type="Pfam" id="PF12564">
    <property type="entry name" value="TypeIII_RM_meth"/>
    <property type="match status" value="1"/>
</dbReference>
<sequence length="146" mass="17204">MFEVDFIKQHFIKEVAGQKLFQIEQLEEAILYNDYWDTSYTKYENRIGLASNGKFLEDSQDVVLDFPFKDGILTASMTKEDNEDGYDDTFLNEVIEKDEIDRWLHKELAKNIVNGKQITQNIIPNLSFFPRTANLFFQTYSLKIKK</sequence>
<name>A0AAU9H6I4_STRTR</name>